<organism evidence="1 2">
    <name type="scientific">Parafrankia soli</name>
    <dbReference type="NCBI Taxonomy" id="2599596"/>
    <lineage>
        <taxon>Bacteria</taxon>
        <taxon>Bacillati</taxon>
        <taxon>Actinomycetota</taxon>
        <taxon>Actinomycetes</taxon>
        <taxon>Frankiales</taxon>
        <taxon>Frankiaceae</taxon>
        <taxon>Parafrankia</taxon>
    </lineage>
</organism>
<dbReference type="AlphaFoldDB" id="A0A1S1RMU4"/>
<proteinExistence type="predicted"/>
<comment type="caution">
    <text evidence="1">The sequence shown here is derived from an EMBL/GenBank/DDBJ whole genome shotgun (WGS) entry which is preliminary data.</text>
</comment>
<reference evidence="2" key="1">
    <citation type="submission" date="2016-07" db="EMBL/GenBank/DDBJ databases">
        <title>Frankia sp. NRRL B-16219 Genome sequencing.</title>
        <authorList>
            <person name="Ghodhbane-Gtari F."/>
            <person name="Swanson E."/>
            <person name="Gueddou A."/>
            <person name="Louati M."/>
            <person name="Nouioui I."/>
            <person name="Hezbri K."/>
            <person name="Abebe-Akele F."/>
            <person name="Simpson S."/>
            <person name="Morris K."/>
            <person name="Thomas K."/>
            <person name="Gtari M."/>
            <person name="Tisa L.S."/>
        </authorList>
    </citation>
    <scope>NUCLEOTIDE SEQUENCE [LARGE SCALE GENOMIC DNA]</scope>
    <source>
        <strain evidence="2">NRRL B-16219</strain>
    </source>
</reference>
<dbReference type="Proteomes" id="UP000179769">
    <property type="component" value="Unassembled WGS sequence"/>
</dbReference>
<evidence type="ECO:0000313" key="2">
    <source>
        <dbReference type="Proteomes" id="UP000179769"/>
    </source>
</evidence>
<dbReference type="Pfam" id="PF19730">
    <property type="entry name" value="DUF6221"/>
    <property type="match status" value="1"/>
</dbReference>
<keyword evidence="2" id="KW-1185">Reference proteome</keyword>
<dbReference type="EMBL" id="MAXA01000002">
    <property type="protein sequence ID" value="OHV46622.1"/>
    <property type="molecule type" value="Genomic_DNA"/>
</dbReference>
<protein>
    <submittedName>
        <fullName evidence="1">Uncharacterized protein</fullName>
    </submittedName>
</protein>
<accession>A0A1S1RMU4</accession>
<gene>
    <name evidence="1" type="ORF">BBK14_01885</name>
</gene>
<dbReference type="InterPro" id="IPR046193">
    <property type="entry name" value="DUF6221"/>
</dbReference>
<evidence type="ECO:0000313" key="1">
    <source>
        <dbReference type="EMBL" id="OHV46622.1"/>
    </source>
</evidence>
<name>A0A1S1RMU4_9ACTN</name>
<sequence>MEAVTTDIAAFILERLDDEERDARAATPGPWRVGNFPRERVVYSGPDEADVLIYDEGGHSEADAHHVARQDPAATVARVEALRALVEVMELSANDGDCNVDAVGEEALRHVAAIWRHHEGYDERWTR</sequence>